<evidence type="ECO:0000313" key="4">
    <source>
        <dbReference type="EMBL" id="GAG42664.1"/>
    </source>
</evidence>
<name>X0XHL2_9ZZZZ</name>
<reference evidence="4" key="1">
    <citation type="journal article" date="2014" name="Front. Microbiol.">
        <title>High frequency of phylogenetically diverse reductive dehalogenase-homologous genes in deep subseafloor sedimentary metagenomes.</title>
        <authorList>
            <person name="Kawai M."/>
            <person name="Futagami T."/>
            <person name="Toyoda A."/>
            <person name="Takaki Y."/>
            <person name="Nishi S."/>
            <person name="Hori S."/>
            <person name="Arai W."/>
            <person name="Tsubouchi T."/>
            <person name="Morono Y."/>
            <person name="Uchiyama I."/>
            <person name="Ito T."/>
            <person name="Fujiyama A."/>
            <person name="Inagaki F."/>
            <person name="Takami H."/>
        </authorList>
    </citation>
    <scope>NUCLEOTIDE SEQUENCE</scope>
    <source>
        <strain evidence="4">Expedition CK06-06</strain>
    </source>
</reference>
<evidence type="ECO:0000256" key="3">
    <source>
        <dbReference type="ARBA" id="ARBA00022840"/>
    </source>
</evidence>
<accession>X0XHL2</accession>
<proteinExistence type="predicted"/>
<gene>
    <name evidence="4" type="ORF">S01H1_83059</name>
</gene>
<dbReference type="InterPro" id="IPR027417">
    <property type="entry name" value="P-loop_NTPase"/>
</dbReference>
<organism evidence="4">
    <name type="scientific">marine sediment metagenome</name>
    <dbReference type="NCBI Taxonomy" id="412755"/>
    <lineage>
        <taxon>unclassified sequences</taxon>
        <taxon>metagenomes</taxon>
        <taxon>ecological metagenomes</taxon>
    </lineage>
</organism>
<comment type="caution">
    <text evidence="4">The sequence shown here is derived from an EMBL/GenBank/DDBJ whole genome shotgun (WGS) entry which is preliminary data.</text>
</comment>
<sequence length="84" mass="9423">MSRLSCEVGGFYTEEIRESGRRTGFRLITLDGRQGVLAHVDIRRAPHISKYGVDLAVLDYIGVDCLMRAIEEKDVVIIDEIGPM</sequence>
<dbReference type="GO" id="GO:0017111">
    <property type="term" value="F:ribonucleoside triphosphate phosphatase activity"/>
    <property type="evidence" value="ECO:0007669"/>
    <property type="project" value="InterPro"/>
</dbReference>
<dbReference type="EMBL" id="BARS01056387">
    <property type="protein sequence ID" value="GAG42664.1"/>
    <property type="molecule type" value="Genomic_DNA"/>
</dbReference>
<dbReference type="AlphaFoldDB" id="X0XHL2"/>
<dbReference type="GO" id="GO:0005524">
    <property type="term" value="F:ATP binding"/>
    <property type="evidence" value="ECO:0007669"/>
    <property type="project" value="UniProtKB-KW"/>
</dbReference>
<keyword evidence="3" id="KW-0067">ATP-binding</keyword>
<dbReference type="PANTHER" id="PTHR43146">
    <property type="entry name" value="CANCER-RELATED NUCLEOSIDE-TRIPHOSPHATASE"/>
    <property type="match status" value="1"/>
</dbReference>
<feature type="non-terminal residue" evidence="4">
    <location>
        <position position="84"/>
    </location>
</feature>
<evidence type="ECO:0000256" key="1">
    <source>
        <dbReference type="ARBA" id="ARBA00022741"/>
    </source>
</evidence>
<evidence type="ECO:0000256" key="2">
    <source>
        <dbReference type="ARBA" id="ARBA00022801"/>
    </source>
</evidence>
<dbReference type="Gene3D" id="3.40.50.300">
    <property type="entry name" value="P-loop containing nucleotide triphosphate hydrolases"/>
    <property type="match status" value="1"/>
</dbReference>
<protein>
    <submittedName>
        <fullName evidence="4">Uncharacterized protein</fullName>
    </submittedName>
</protein>
<dbReference type="PANTHER" id="PTHR43146:SF1">
    <property type="entry name" value="CANCER-RELATED NUCLEOSIDE-TRIPHOSPHATASE"/>
    <property type="match status" value="1"/>
</dbReference>
<keyword evidence="2" id="KW-0378">Hydrolase</keyword>
<dbReference type="InterPro" id="IPR004948">
    <property type="entry name" value="Nuc-triphosphatase_THEP1"/>
</dbReference>
<dbReference type="Pfam" id="PF03266">
    <property type="entry name" value="NTPase_1"/>
    <property type="match status" value="1"/>
</dbReference>
<keyword evidence="1" id="KW-0547">Nucleotide-binding</keyword>